<accession>U1MTU1</accession>
<keyword evidence="2" id="KW-0732">Signal</keyword>
<reference evidence="4 5" key="1">
    <citation type="journal article" date="2013" name="Genome Announc.">
        <title>First draft genome sequence from a member of the genus agrococcus, isolated from modern microbialites.</title>
        <authorList>
            <person name="White R.A.III."/>
            <person name="Grassa C.J."/>
            <person name="Suttle C.A."/>
        </authorList>
    </citation>
    <scope>NUCLEOTIDE SEQUENCE [LARGE SCALE GENOMIC DNA]</scope>
    <source>
        <strain evidence="4 5">RW1</strain>
    </source>
</reference>
<dbReference type="RefSeq" id="WP_021010753.1">
    <property type="nucleotide sequence ID" value="NZ_ASHR01000026.1"/>
</dbReference>
<dbReference type="OrthoDB" id="4871528at2"/>
<dbReference type="AlphaFoldDB" id="U1MTU1"/>
<feature type="compositionally biased region" description="Low complexity" evidence="1">
    <location>
        <begin position="50"/>
        <end position="70"/>
    </location>
</feature>
<dbReference type="PROSITE" id="PS51257">
    <property type="entry name" value="PROKAR_LIPOPROTEIN"/>
    <property type="match status" value="1"/>
</dbReference>
<feature type="chain" id="PRO_5004618006" description="PepSY domain-containing protein" evidence="2">
    <location>
        <begin position="25"/>
        <end position="204"/>
    </location>
</feature>
<evidence type="ECO:0000256" key="2">
    <source>
        <dbReference type="SAM" id="SignalP"/>
    </source>
</evidence>
<evidence type="ECO:0000313" key="4">
    <source>
        <dbReference type="EMBL" id="ERG64085.1"/>
    </source>
</evidence>
<proteinExistence type="predicted"/>
<comment type="caution">
    <text evidence="4">The sequence shown here is derived from an EMBL/GenBank/DDBJ whole genome shotgun (WGS) entry which is preliminary data.</text>
</comment>
<sequence>MAIDTKLRAPLLIAVAATGTLALASCSGEAGNQQPQRSPEPVATSAVPDASESGSGSSAEPSESGRGIEGIESAIAAIERAEEETGGVAYEIDNEDQDRAWEIDIADGTRQITVIVSGDGSSIVSTSDDAEEVDADDRAALDAAGITLVEALEAAADEIGEGSAFDDASLEDEGDAQAWQVSFEDGGEVFVSIADGSILRVDGI</sequence>
<keyword evidence="5" id="KW-1185">Reference proteome</keyword>
<dbReference type="EMBL" id="ASHR01000026">
    <property type="protein sequence ID" value="ERG64085.1"/>
    <property type="molecule type" value="Genomic_DNA"/>
</dbReference>
<feature type="region of interest" description="Disordered" evidence="1">
    <location>
        <begin position="26"/>
        <end position="70"/>
    </location>
</feature>
<dbReference type="Proteomes" id="UP000016462">
    <property type="component" value="Unassembled WGS sequence"/>
</dbReference>
<protein>
    <recommendedName>
        <fullName evidence="3">PepSY domain-containing protein</fullName>
    </recommendedName>
</protein>
<evidence type="ECO:0000259" key="3">
    <source>
        <dbReference type="Pfam" id="PF03413"/>
    </source>
</evidence>
<dbReference type="InterPro" id="IPR025711">
    <property type="entry name" value="PepSY"/>
</dbReference>
<dbReference type="Pfam" id="PF03413">
    <property type="entry name" value="PepSY"/>
    <property type="match status" value="1"/>
</dbReference>
<feature type="signal peptide" evidence="2">
    <location>
        <begin position="1"/>
        <end position="24"/>
    </location>
</feature>
<evidence type="ECO:0000313" key="5">
    <source>
        <dbReference type="Proteomes" id="UP000016462"/>
    </source>
</evidence>
<name>U1MTU1_9MICO</name>
<organism evidence="4 5">
    <name type="scientific">Agrococcus pavilionensis RW1</name>
    <dbReference type="NCBI Taxonomy" id="1330458"/>
    <lineage>
        <taxon>Bacteria</taxon>
        <taxon>Bacillati</taxon>
        <taxon>Actinomycetota</taxon>
        <taxon>Actinomycetes</taxon>
        <taxon>Micrococcales</taxon>
        <taxon>Microbacteriaceae</taxon>
        <taxon>Agrococcus</taxon>
    </lineage>
</organism>
<gene>
    <name evidence="4" type="ORF">L332_06405</name>
</gene>
<feature type="domain" description="PepSY" evidence="3">
    <location>
        <begin position="146"/>
        <end position="201"/>
    </location>
</feature>
<evidence type="ECO:0000256" key="1">
    <source>
        <dbReference type="SAM" id="MobiDB-lite"/>
    </source>
</evidence>